<proteinExistence type="predicted"/>
<evidence type="ECO:0000313" key="2">
    <source>
        <dbReference type="EMBL" id="KAL3309003.1"/>
    </source>
</evidence>
<comment type="caution">
    <text evidence="2">The sequence shown here is derived from an EMBL/GenBank/DDBJ whole genome shotgun (WGS) entry which is preliminary data.</text>
</comment>
<evidence type="ECO:0000313" key="3">
    <source>
        <dbReference type="Proteomes" id="UP001626550"/>
    </source>
</evidence>
<feature type="region of interest" description="Disordered" evidence="1">
    <location>
        <begin position="81"/>
        <end position="102"/>
    </location>
</feature>
<feature type="compositionally biased region" description="Low complexity" evidence="1">
    <location>
        <begin position="89"/>
        <end position="99"/>
    </location>
</feature>
<accession>A0ABD2PPR4</accession>
<name>A0ABD2PPR4_9PLAT</name>
<evidence type="ECO:0000256" key="1">
    <source>
        <dbReference type="SAM" id="MobiDB-lite"/>
    </source>
</evidence>
<organism evidence="2 3">
    <name type="scientific">Cichlidogyrus casuarinus</name>
    <dbReference type="NCBI Taxonomy" id="1844966"/>
    <lineage>
        <taxon>Eukaryota</taxon>
        <taxon>Metazoa</taxon>
        <taxon>Spiralia</taxon>
        <taxon>Lophotrochozoa</taxon>
        <taxon>Platyhelminthes</taxon>
        <taxon>Monogenea</taxon>
        <taxon>Monopisthocotylea</taxon>
        <taxon>Dactylogyridea</taxon>
        <taxon>Ancyrocephalidae</taxon>
        <taxon>Cichlidogyrus</taxon>
    </lineage>
</organism>
<reference evidence="2 3" key="1">
    <citation type="submission" date="2024-11" db="EMBL/GenBank/DDBJ databases">
        <title>Adaptive evolution of stress response genes in parasites aligns with host niche diversity.</title>
        <authorList>
            <person name="Hahn C."/>
            <person name="Resl P."/>
        </authorList>
    </citation>
    <scope>NUCLEOTIDE SEQUENCE [LARGE SCALE GENOMIC DNA]</scope>
    <source>
        <strain evidence="2">EGGRZ-B1_66</strain>
        <tissue evidence="2">Body</tissue>
    </source>
</reference>
<dbReference type="EMBL" id="JBJKFK010004421">
    <property type="protein sequence ID" value="KAL3309003.1"/>
    <property type="molecule type" value="Genomic_DNA"/>
</dbReference>
<dbReference type="AlphaFoldDB" id="A0ABD2PPR4"/>
<sequence>MKAGSNPNGKGKYITFSYISPETPIVIPSYTPASNGPILRQNVMQGKLEQSKNTVTRTNQIKDASHHMHVGFDTVMHAVAAAHGQPATPSKSSKPSSGSDDIGFIMNFLG</sequence>
<dbReference type="Proteomes" id="UP001626550">
    <property type="component" value="Unassembled WGS sequence"/>
</dbReference>
<protein>
    <submittedName>
        <fullName evidence="2">Uncharacterized protein</fullName>
    </submittedName>
</protein>
<gene>
    <name evidence="2" type="ORF">Ciccas_012456</name>
</gene>
<keyword evidence="3" id="KW-1185">Reference proteome</keyword>